<organism evidence="2 5">
    <name type="scientific">Myxococcus virescens</name>
    <dbReference type="NCBI Taxonomy" id="83456"/>
    <lineage>
        <taxon>Bacteria</taxon>
        <taxon>Pseudomonadati</taxon>
        <taxon>Myxococcota</taxon>
        <taxon>Myxococcia</taxon>
        <taxon>Myxococcales</taxon>
        <taxon>Cystobacterineae</taxon>
        <taxon>Myxococcaceae</taxon>
        <taxon>Myxococcus</taxon>
    </lineage>
</organism>
<sequence length="69" mass="7452">MIRRILLLSKLLFGLVAVAVVLHLASFECASLGMRGAALLVGLVLVVEVERAVRRAVGRGSSRREAPRQ</sequence>
<feature type="transmembrane region" description="Helical" evidence="1">
    <location>
        <begin position="37"/>
        <end position="53"/>
    </location>
</feature>
<dbReference type="EMBL" id="FNAJ01000009">
    <property type="protein sequence ID" value="SDE65672.1"/>
    <property type="molecule type" value="Genomic_DNA"/>
</dbReference>
<dbReference type="Proteomes" id="UP000321224">
    <property type="component" value="Unassembled WGS sequence"/>
</dbReference>
<evidence type="ECO:0000313" key="2">
    <source>
        <dbReference type="EMBL" id="GEL75385.1"/>
    </source>
</evidence>
<protein>
    <submittedName>
        <fullName evidence="2">Uncharacterized protein</fullName>
    </submittedName>
</protein>
<evidence type="ECO:0000313" key="4">
    <source>
        <dbReference type="Proteomes" id="UP000198717"/>
    </source>
</evidence>
<keyword evidence="4" id="KW-1185">Reference proteome</keyword>
<keyword evidence="1" id="KW-0472">Membrane</keyword>
<dbReference type="Proteomes" id="UP000198717">
    <property type="component" value="Unassembled WGS sequence"/>
</dbReference>
<name>A0A511HPU2_9BACT</name>
<proteinExistence type="predicted"/>
<evidence type="ECO:0000313" key="3">
    <source>
        <dbReference type="EMBL" id="SDE65672.1"/>
    </source>
</evidence>
<dbReference type="AlphaFoldDB" id="A0A511HPU2"/>
<evidence type="ECO:0000313" key="5">
    <source>
        <dbReference type="Proteomes" id="UP000321224"/>
    </source>
</evidence>
<evidence type="ECO:0000256" key="1">
    <source>
        <dbReference type="SAM" id="Phobius"/>
    </source>
</evidence>
<reference evidence="3 4" key="1">
    <citation type="submission" date="2016-10" db="EMBL/GenBank/DDBJ databases">
        <authorList>
            <person name="Varghese N."/>
            <person name="Submissions S."/>
        </authorList>
    </citation>
    <scope>NUCLEOTIDE SEQUENCE [LARGE SCALE GENOMIC DNA]</scope>
    <source>
        <strain evidence="3 4">DSM 2260</strain>
    </source>
</reference>
<accession>A0A511HPU2</accession>
<dbReference type="EMBL" id="BJVY01000071">
    <property type="protein sequence ID" value="GEL75385.1"/>
    <property type="molecule type" value="Genomic_DNA"/>
</dbReference>
<dbReference type="RefSeq" id="WP_090492063.1">
    <property type="nucleotide sequence ID" value="NZ_BJVY01000071.1"/>
</dbReference>
<keyword evidence="1" id="KW-1133">Transmembrane helix</keyword>
<keyword evidence="1" id="KW-0812">Transmembrane</keyword>
<reference evidence="2 5" key="2">
    <citation type="submission" date="2019-07" db="EMBL/GenBank/DDBJ databases">
        <title>Whole genome shotgun sequence of Myxococcus virescens NBRC 100334.</title>
        <authorList>
            <person name="Hosoyama A."/>
            <person name="Uohara A."/>
            <person name="Ohji S."/>
            <person name="Ichikawa N."/>
        </authorList>
    </citation>
    <scope>NUCLEOTIDE SEQUENCE [LARGE SCALE GENOMIC DNA]</scope>
    <source>
        <strain evidence="2 5">NBRC 100334</strain>
    </source>
</reference>
<gene>
    <name evidence="2" type="ORF">MVI01_71690</name>
    <name evidence="3" type="ORF">SAMN04488504_109299</name>
</gene>
<comment type="caution">
    <text evidence="2">The sequence shown here is derived from an EMBL/GenBank/DDBJ whole genome shotgun (WGS) entry which is preliminary data.</text>
</comment>